<dbReference type="AlphaFoldDB" id="A0AAU7X852"/>
<dbReference type="PANTHER" id="PTHR24567">
    <property type="entry name" value="CRP FAMILY TRANSCRIPTIONAL REGULATORY PROTEIN"/>
    <property type="match status" value="1"/>
</dbReference>
<evidence type="ECO:0000259" key="1">
    <source>
        <dbReference type="PROSITE" id="PS50042"/>
    </source>
</evidence>
<dbReference type="PANTHER" id="PTHR24567:SF68">
    <property type="entry name" value="DNA-BINDING TRANSCRIPTIONAL DUAL REGULATOR CRP"/>
    <property type="match status" value="1"/>
</dbReference>
<sequence length="155" mass="16563">MTLEHDIDILGRVPFFSGLSAEPLKLLAFSADTLDLADGAVLFEAGERADTGYVVIDGRVALARDEAGGRKVLDLVGPASLLGELALIVDTVRPVTAIARGAVRVLAIRRPLFRRMLENYPDIAVGIRDQLADRLGGLAPEIGRIHDIVAEPDEG</sequence>
<dbReference type="GO" id="GO:0005829">
    <property type="term" value="C:cytosol"/>
    <property type="evidence" value="ECO:0007669"/>
    <property type="project" value="TreeGrafter"/>
</dbReference>
<name>A0AAU7X852_9HYPH</name>
<dbReference type="EMBL" id="CP158568">
    <property type="protein sequence ID" value="XBY44088.1"/>
    <property type="molecule type" value="Genomic_DNA"/>
</dbReference>
<dbReference type="InterPro" id="IPR018490">
    <property type="entry name" value="cNMP-bd_dom_sf"/>
</dbReference>
<evidence type="ECO:0000313" key="2">
    <source>
        <dbReference type="EMBL" id="XBY44088.1"/>
    </source>
</evidence>
<dbReference type="SMART" id="SM00100">
    <property type="entry name" value="cNMP"/>
    <property type="match status" value="1"/>
</dbReference>
<dbReference type="Gene3D" id="2.60.120.10">
    <property type="entry name" value="Jelly Rolls"/>
    <property type="match status" value="1"/>
</dbReference>
<proteinExistence type="predicted"/>
<gene>
    <name evidence="2" type="ORF">ABS361_18875</name>
</gene>
<dbReference type="SUPFAM" id="SSF51206">
    <property type="entry name" value="cAMP-binding domain-like"/>
    <property type="match status" value="1"/>
</dbReference>
<dbReference type="Pfam" id="PF00027">
    <property type="entry name" value="cNMP_binding"/>
    <property type="match status" value="1"/>
</dbReference>
<dbReference type="PROSITE" id="PS50042">
    <property type="entry name" value="CNMP_BINDING_3"/>
    <property type="match status" value="1"/>
</dbReference>
<dbReference type="InterPro" id="IPR050397">
    <property type="entry name" value="Env_Response_Regulators"/>
</dbReference>
<accession>A0AAU7X852</accession>
<dbReference type="RefSeq" id="WP_407049185.1">
    <property type="nucleotide sequence ID" value="NZ_CP158568.1"/>
</dbReference>
<dbReference type="CDD" id="cd00038">
    <property type="entry name" value="CAP_ED"/>
    <property type="match status" value="1"/>
</dbReference>
<reference evidence="2" key="1">
    <citation type="submission" date="2024-06" db="EMBL/GenBank/DDBJ databases">
        <title>Methylostella associata gen. nov., sp. nov., a novel Ancalomicrobiaceae-affiliated facultatively methylotrophic bacteria that feed on methanotrophs of the genus Methylococcus.</title>
        <authorList>
            <person name="Saltykova V."/>
            <person name="Danilova O.V."/>
            <person name="Oshkin I.Y."/>
            <person name="Belova S.E."/>
            <person name="Pimenov N.V."/>
            <person name="Dedysh S.N."/>
        </authorList>
    </citation>
    <scope>NUCLEOTIDE SEQUENCE</scope>
    <source>
        <strain evidence="2">S20</strain>
    </source>
</reference>
<feature type="domain" description="Cyclic nucleotide-binding" evidence="1">
    <location>
        <begin position="15"/>
        <end position="134"/>
    </location>
</feature>
<dbReference type="GO" id="GO:0003700">
    <property type="term" value="F:DNA-binding transcription factor activity"/>
    <property type="evidence" value="ECO:0007669"/>
    <property type="project" value="TreeGrafter"/>
</dbReference>
<protein>
    <submittedName>
        <fullName evidence="2">Cyclic nucleotide-binding domain-containing protein</fullName>
    </submittedName>
</protein>
<dbReference type="InterPro" id="IPR014710">
    <property type="entry name" value="RmlC-like_jellyroll"/>
</dbReference>
<dbReference type="InterPro" id="IPR000595">
    <property type="entry name" value="cNMP-bd_dom"/>
</dbReference>
<organism evidence="2">
    <name type="scientific">Methyloraptor flagellatus</name>
    <dbReference type="NCBI Taxonomy" id="3162530"/>
    <lineage>
        <taxon>Bacteria</taxon>
        <taxon>Pseudomonadati</taxon>
        <taxon>Pseudomonadota</taxon>
        <taxon>Alphaproteobacteria</taxon>
        <taxon>Hyphomicrobiales</taxon>
        <taxon>Ancalomicrobiaceae</taxon>
        <taxon>Methyloraptor</taxon>
    </lineage>
</organism>
<dbReference type="KEGG" id="mflg:ABS361_18875"/>